<accession>A0A8S5RFN6</accession>
<protein>
    <submittedName>
        <fullName evidence="2">Uncharacterized protein</fullName>
    </submittedName>
</protein>
<evidence type="ECO:0000256" key="1">
    <source>
        <dbReference type="SAM" id="Phobius"/>
    </source>
</evidence>
<dbReference type="EMBL" id="BK059100">
    <property type="protein sequence ID" value="DAE29877.1"/>
    <property type="molecule type" value="Genomic_DNA"/>
</dbReference>
<organism evidence="2">
    <name type="scientific">virus sp. ctqEG8</name>
    <dbReference type="NCBI Taxonomy" id="2827998"/>
    <lineage>
        <taxon>Viruses</taxon>
    </lineage>
</organism>
<proteinExistence type="predicted"/>
<keyword evidence="1" id="KW-0472">Membrane</keyword>
<keyword evidence="1" id="KW-0812">Transmembrane</keyword>
<feature type="transmembrane region" description="Helical" evidence="1">
    <location>
        <begin position="96"/>
        <end position="120"/>
    </location>
</feature>
<name>A0A8S5RFN6_9VIRU</name>
<reference evidence="2" key="1">
    <citation type="journal article" date="2021" name="Proc. Natl. Acad. Sci. U.S.A.">
        <title>A Catalog of Tens of Thousands of Viruses from Human Metagenomes Reveals Hidden Associations with Chronic Diseases.</title>
        <authorList>
            <person name="Tisza M.J."/>
            <person name="Buck C.B."/>
        </authorList>
    </citation>
    <scope>NUCLEOTIDE SEQUENCE</scope>
    <source>
        <strain evidence="2">CtqEG8</strain>
    </source>
</reference>
<keyword evidence="1" id="KW-1133">Transmembrane helix</keyword>
<feature type="transmembrane region" description="Helical" evidence="1">
    <location>
        <begin position="54"/>
        <end position="81"/>
    </location>
</feature>
<evidence type="ECO:0000313" key="2">
    <source>
        <dbReference type="EMBL" id="DAE29877.1"/>
    </source>
</evidence>
<sequence>MTQTIGAAPFAGLKLETQRITLIADALFADSKTKKIRKKKTRKRFIMNAEIFKMIAYVGLIVFFNCVIAGIFDSLLAAFFLDSGDIDKEEVTEKCLILIIVIAAIALITALDGALLYSAFSNK</sequence>